<dbReference type="InterPro" id="IPR043504">
    <property type="entry name" value="Peptidase_S1_PA_chymotrypsin"/>
</dbReference>
<dbReference type="OrthoDB" id="6339452at2759"/>
<feature type="domain" description="Peptidase S1" evidence="5">
    <location>
        <begin position="129"/>
        <end position="394"/>
    </location>
</feature>
<accession>A0A7R8XKE3</accession>
<gene>
    <name evidence="6" type="ORF">DSTB1V02_LOCUS8537</name>
</gene>
<keyword evidence="4" id="KW-0732">Signal</keyword>
<dbReference type="InterPro" id="IPR033116">
    <property type="entry name" value="TRYPSIN_SER"/>
</dbReference>
<keyword evidence="3" id="KW-0720">Serine protease</keyword>
<evidence type="ECO:0000256" key="1">
    <source>
        <dbReference type="ARBA" id="ARBA00023157"/>
    </source>
</evidence>
<dbReference type="AlphaFoldDB" id="A0A7R8XKE3"/>
<organism evidence="6">
    <name type="scientific">Darwinula stevensoni</name>
    <dbReference type="NCBI Taxonomy" id="69355"/>
    <lineage>
        <taxon>Eukaryota</taxon>
        <taxon>Metazoa</taxon>
        <taxon>Ecdysozoa</taxon>
        <taxon>Arthropoda</taxon>
        <taxon>Crustacea</taxon>
        <taxon>Oligostraca</taxon>
        <taxon>Ostracoda</taxon>
        <taxon>Podocopa</taxon>
        <taxon>Podocopida</taxon>
        <taxon>Darwinulocopina</taxon>
        <taxon>Darwinuloidea</taxon>
        <taxon>Darwinulidae</taxon>
        <taxon>Darwinula</taxon>
    </lineage>
</organism>
<dbReference type="PROSITE" id="PS00134">
    <property type="entry name" value="TRYPSIN_HIS"/>
    <property type="match status" value="1"/>
</dbReference>
<feature type="signal peptide" evidence="4">
    <location>
        <begin position="1"/>
        <end position="27"/>
    </location>
</feature>
<dbReference type="GO" id="GO:0006508">
    <property type="term" value="P:proteolysis"/>
    <property type="evidence" value="ECO:0007669"/>
    <property type="project" value="UniProtKB-KW"/>
</dbReference>
<comment type="similarity">
    <text evidence="2">Belongs to the peptidase S1 family. CLIP subfamily.</text>
</comment>
<dbReference type="PRINTS" id="PR00722">
    <property type="entry name" value="CHYMOTRYPSIN"/>
</dbReference>
<dbReference type="InterPro" id="IPR018114">
    <property type="entry name" value="TRYPSIN_HIS"/>
</dbReference>
<dbReference type="EMBL" id="CAJPEV010001968">
    <property type="protein sequence ID" value="CAG0895115.1"/>
    <property type="molecule type" value="Genomic_DNA"/>
</dbReference>
<dbReference type="Pfam" id="PF00089">
    <property type="entry name" value="Trypsin"/>
    <property type="match status" value="1"/>
</dbReference>
<evidence type="ECO:0000256" key="3">
    <source>
        <dbReference type="RuleBase" id="RU363034"/>
    </source>
</evidence>
<evidence type="ECO:0000256" key="4">
    <source>
        <dbReference type="SAM" id="SignalP"/>
    </source>
</evidence>
<keyword evidence="3" id="KW-0378">Hydrolase</keyword>
<dbReference type="SMART" id="SM00020">
    <property type="entry name" value="Tryp_SPc"/>
    <property type="match status" value="1"/>
</dbReference>
<dbReference type="PANTHER" id="PTHR24253:SF95">
    <property type="entry name" value="CLIP DOMAIN-CONTAINING SERINE PROTEASE"/>
    <property type="match status" value="1"/>
</dbReference>
<keyword evidence="1" id="KW-1015">Disulfide bond</keyword>
<protein>
    <recommendedName>
        <fullName evidence="5">Peptidase S1 domain-containing protein</fullName>
    </recommendedName>
</protein>
<dbReference type="GO" id="GO:0004252">
    <property type="term" value="F:serine-type endopeptidase activity"/>
    <property type="evidence" value="ECO:0007669"/>
    <property type="project" value="InterPro"/>
</dbReference>
<dbReference type="PANTHER" id="PTHR24253">
    <property type="entry name" value="TRANSMEMBRANE PROTEASE SERINE"/>
    <property type="match status" value="1"/>
</dbReference>
<dbReference type="CDD" id="cd00190">
    <property type="entry name" value="Tryp_SPc"/>
    <property type="match status" value="1"/>
</dbReference>
<dbReference type="InterPro" id="IPR001254">
    <property type="entry name" value="Trypsin_dom"/>
</dbReference>
<evidence type="ECO:0000259" key="5">
    <source>
        <dbReference type="PROSITE" id="PS50240"/>
    </source>
</evidence>
<dbReference type="EMBL" id="LR901485">
    <property type="protein sequence ID" value="CAD7248728.1"/>
    <property type="molecule type" value="Genomic_DNA"/>
</dbReference>
<reference evidence="6" key="1">
    <citation type="submission" date="2020-11" db="EMBL/GenBank/DDBJ databases">
        <authorList>
            <person name="Tran Van P."/>
        </authorList>
    </citation>
    <scope>NUCLEOTIDE SEQUENCE</scope>
</reference>
<dbReference type="InterPro" id="IPR009003">
    <property type="entry name" value="Peptidase_S1_PA"/>
</dbReference>
<name>A0A7R8XKE3_9CRUS</name>
<feature type="chain" id="PRO_5036209239" description="Peptidase S1 domain-containing protein" evidence="4">
    <location>
        <begin position="28"/>
        <end position="404"/>
    </location>
</feature>
<evidence type="ECO:0000256" key="2">
    <source>
        <dbReference type="ARBA" id="ARBA00024195"/>
    </source>
</evidence>
<dbReference type="SUPFAM" id="SSF50494">
    <property type="entry name" value="Trypsin-like serine proteases"/>
    <property type="match status" value="1"/>
</dbReference>
<keyword evidence="3" id="KW-0645">Protease</keyword>
<proteinExistence type="inferred from homology"/>
<dbReference type="Proteomes" id="UP000677054">
    <property type="component" value="Unassembled WGS sequence"/>
</dbReference>
<dbReference type="Gene3D" id="2.40.10.10">
    <property type="entry name" value="Trypsin-like serine proteases"/>
    <property type="match status" value="1"/>
</dbReference>
<dbReference type="InterPro" id="IPR001314">
    <property type="entry name" value="Peptidase_S1A"/>
</dbReference>
<sequence>MKTKMISPTKFSLIVLLFCSFGNLATGQRSGFIFPSHDPCSLNGGVCTKIAECPGAVARNLSDASTIRSLLCSSKSSEPLICCDQATPTLPASSTSSPPPPKRVSQTKCEEYKASQKSVTCEKSQKELIVGGEAAKPYEFPHMALVGEKLLNGNISWKCGGTLISKEWILTAAHCINNEYVLVFSSVDHDSPSLPLMARLGEHDLNDVETITYDYSVTKFVIHPRWGRGGYRIKYHDIALLQLDREVHSQHLIFPACLPTEEEILTPERNNSLSVAGWGNNSIGEIKSRILQKVSVPLMGPSDCDQVLSKYPRLGLKRIYPKGVKGRILCAGTGGKDSCQGDSGGPLMLPLSPDSCVYTIVGIVSTGVGCGNPDFPGFYTQVSSYLDWIEGIVWKTTSATATMF</sequence>
<keyword evidence="7" id="KW-1185">Reference proteome</keyword>
<dbReference type="PROSITE" id="PS50240">
    <property type="entry name" value="TRYPSIN_DOM"/>
    <property type="match status" value="1"/>
</dbReference>
<evidence type="ECO:0000313" key="6">
    <source>
        <dbReference type="EMBL" id="CAD7248728.1"/>
    </source>
</evidence>
<dbReference type="PROSITE" id="PS00135">
    <property type="entry name" value="TRYPSIN_SER"/>
    <property type="match status" value="1"/>
</dbReference>
<dbReference type="FunFam" id="2.40.10.10:FF:000002">
    <property type="entry name" value="Transmembrane protease serine"/>
    <property type="match status" value="1"/>
</dbReference>
<evidence type="ECO:0000313" key="7">
    <source>
        <dbReference type="Proteomes" id="UP000677054"/>
    </source>
</evidence>